<keyword evidence="10 16" id="KW-0326">Glycosidase</keyword>
<proteinExistence type="inferred from homology"/>
<keyword evidence="5 16" id="KW-0378">Hydrolase</keyword>
<feature type="non-terminal residue" evidence="18">
    <location>
        <position position="273"/>
    </location>
</feature>
<comment type="caution">
    <text evidence="18">The sequence shown here is derived from an EMBL/GenBank/DDBJ whole genome shotgun (WGS) entry which is preliminary data.</text>
</comment>
<dbReference type="GO" id="GO:0004338">
    <property type="term" value="F:glucan exo-1,3-beta-glucosidase activity"/>
    <property type="evidence" value="ECO:0007669"/>
    <property type="project" value="UniProtKB-EC"/>
</dbReference>
<dbReference type="AlphaFoldDB" id="A0A812LC68"/>
<keyword evidence="9" id="KW-0325">Glycoprotein</keyword>
<evidence type="ECO:0000256" key="1">
    <source>
        <dbReference type="ARBA" id="ARBA00004401"/>
    </source>
</evidence>
<dbReference type="EMBL" id="CAJNJA010008641">
    <property type="protein sequence ID" value="CAE7238798.1"/>
    <property type="molecule type" value="Genomic_DNA"/>
</dbReference>
<dbReference type="InterPro" id="IPR050386">
    <property type="entry name" value="Glycosyl_hydrolase_5"/>
</dbReference>
<comment type="similarity">
    <text evidence="2 16">Belongs to the glycosyl hydrolase 5 (cellulase A) family.</text>
</comment>
<dbReference type="InterPro" id="IPR017853">
    <property type="entry name" value="GH"/>
</dbReference>
<evidence type="ECO:0000256" key="15">
    <source>
        <dbReference type="ARBA" id="ARBA00041260"/>
    </source>
</evidence>
<dbReference type="GO" id="GO:0005886">
    <property type="term" value="C:plasma membrane"/>
    <property type="evidence" value="ECO:0007669"/>
    <property type="project" value="UniProtKB-SubCell"/>
</dbReference>
<dbReference type="Proteomes" id="UP000601435">
    <property type="component" value="Unassembled WGS sequence"/>
</dbReference>
<keyword evidence="19" id="KW-1185">Reference proteome</keyword>
<evidence type="ECO:0000256" key="7">
    <source>
        <dbReference type="ARBA" id="ARBA00022989"/>
    </source>
</evidence>
<keyword evidence="7" id="KW-1133">Transmembrane helix</keyword>
<evidence type="ECO:0000256" key="2">
    <source>
        <dbReference type="ARBA" id="ARBA00005641"/>
    </source>
</evidence>
<evidence type="ECO:0000256" key="13">
    <source>
        <dbReference type="ARBA" id="ARBA00037126"/>
    </source>
</evidence>
<keyword evidence="3" id="KW-1003">Cell membrane</keyword>
<dbReference type="GO" id="GO:0009986">
    <property type="term" value="C:cell surface"/>
    <property type="evidence" value="ECO:0007669"/>
    <property type="project" value="TreeGrafter"/>
</dbReference>
<evidence type="ECO:0000256" key="8">
    <source>
        <dbReference type="ARBA" id="ARBA00023136"/>
    </source>
</evidence>
<evidence type="ECO:0000256" key="11">
    <source>
        <dbReference type="ARBA" id="ARBA00023316"/>
    </source>
</evidence>
<accession>A0A812LC68</accession>
<dbReference type="Pfam" id="PF00150">
    <property type="entry name" value="Cellulase"/>
    <property type="match status" value="1"/>
</dbReference>
<keyword evidence="4" id="KW-0812">Transmembrane</keyword>
<sequence>MPVSWTCHEINVEKVCGSGDSFVIRNNVRPSPANTERACLRGVNLGGWLVLEKWMAPDLFAVASSAEDEWTLLSSGGAEARQAVRDFRRTFITEQDIRWLKTEGGIDAVRLPVGYWCLDEYAKGTPYLSTQHLVDALFGWAERYGLKVLLDLHGMSGSQNGEHHSGQSGKVNWLEPRHREKNLEIVRAVAARWGHQKALLGLGLGNEVAEKEQTVMDRVASMVSCFTPEYPRSYWVEVARFYAEAAELVEPLLHRDVLLVLDTCWDIDRWTLD</sequence>
<evidence type="ECO:0000256" key="5">
    <source>
        <dbReference type="ARBA" id="ARBA00022801"/>
    </source>
</evidence>
<keyword evidence="6" id="KW-0735">Signal-anchor</keyword>
<evidence type="ECO:0000256" key="6">
    <source>
        <dbReference type="ARBA" id="ARBA00022968"/>
    </source>
</evidence>
<evidence type="ECO:0000256" key="10">
    <source>
        <dbReference type="ARBA" id="ARBA00023295"/>
    </source>
</evidence>
<dbReference type="SUPFAM" id="SSF51445">
    <property type="entry name" value="(Trans)glycosidases"/>
    <property type="match status" value="1"/>
</dbReference>
<dbReference type="Gene3D" id="3.20.20.80">
    <property type="entry name" value="Glycosidases"/>
    <property type="match status" value="1"/>
</dbReference>
<keyword evidence="8" id="KW-0472">Membrane</keyword>
<dbReference type="InterPro" id="IPR001547">
    <property type="entry name" value="Glyco_hydro_5"/>
</dbReference>
<evidence type="ECO:0000313" key="19">
    <source>
        <dbReference type="Proteomes" id="UP000601435"/>
    </source>
</evidence>
<evidence type="ECO:0000256" key="14">
    <source>
        <dbReference type="ARBA" id="ARBA00038929"/>
    </source>
</evidence>
<evidence type="ECO:0000256" key="12">
    <source>
        <dbReference type="ARBA" id="ARBA00036824"/>
    </source>
</evidence>
<protein>
    <recommendedName>
        <fullName evidence="14">glucan 1,3-beta-glucosidase</fullName>
        <ecNumber evidence="14">3.2.1.58</ecNumber>
    </recommendedName>
    <alternativeName>
        <fullName evidence="15">Exo-1,3-beta-glucanase D</fullName>
    </alternativeName>
</protein>
<comment type="subcellular location">
    <subcellularLocation>
        <location evidence="1">Cell membrane</location>
        <topology evidence="1">Single-pass type II membrane protein</topology>
    </subcellularLocation>
</comment>
<dbReference type="GO" id="GO:0005576">
    <property type="term" value="C:extracellular region"/>
    <property type="evidence" value="ECO:0007669"/>
    <property type="project" value="TreeGrafter"/>
</dbReference>
<evidence type="ECO:0000259" key="17">
    <source>
        <dbReference type="Pfam" id="PF00150"/>
    </source>
</evidence>
<keyword evidence="11" id="KW-0961">Cell wall biogenesis/degradation</keyword>
<dbReference type="PANTHER" id="PTHR31297:SF34">
    <property type="entry name" value="GLUCAN 1,3-BETA-GLUCOSIDASE 2"/>
    <property type="match status" value="1"/>
</dbReference>
<dbReference type="PANTHER" id="PTHR31297">
    <property type="entry name" value="GLUCAN ENDO-1,6-BETA-GLUCOSIDASE B"/>
    <property type="match status" value="1"/>
</dbReference>
<dbReference type="EC" id="3.2.1.58" evidence="14"/>
<evidence type="ECO:0000256" key="4">
    <source>
        <dbReference type="ARBA" id="ARBA00022692"/>
    </source>
</evidence>
<organism evidence="18 19">
    <name type="scientific">Symbiodinium necroappetens</name>
    <dbReference type="NCBI Taxonomy" id="1628268"/>
    <lineage>
        <taxon>Eukaryota</taxon>
        <taxon>Sar</taxon>
        <taxon>Alveolata</taxon>
        <taxon>Dinophyceae</taxon>
        <taxon>Suessiales</taxon>
        <taxon>Symbiodiniaceae</taxon>
        <taxon>Symbiodinium</taxon>
    </lineage>
</organism>
<evidence type="ECO:0000256" key="16">
    <source>
        <dbReference type="RuleBase" id="RU361153"/>
    </source>
</evidence>
<reference evidence="18" key="1">
    <citation type="submission" date="2021-02" db="EMBL/GenBank/DDBJ databases">
        <authorList>
            <person name="Dougan E. K."/>
            <person name="Rhodes N."/>
            <person name="Thang M."/>
            <person name="Chan C."/>
        </authorList>
    </citation>
    <scope>NUCLEOTIDE SEQUENCE</scope>
</reference>
<evidence type="ECO:0000256" key="3">
    <source>
        <dbReference type="ARBA" id="ARBA00022475"/>
    </source>
</evidence>
<feature type="non-terminal residue" evidence="18">
    <location>
        <position position="1"/>
    </location>
</feature>
<dbReference type="GO" id="GO:0009251">
    <property type="term" value="P:glucan catabolic process"/>
    <property type="evidence" value="ECO:0007669"/>
    <property type="project" value="TreeGrafter"/>
</dbReference>
<name>A0A812LC68_9DINO</name>
<comment type="catalytic activity">
    <reaction evidence="12">
        <text>Successive hydrolysis of beta-D-glucose units from the non-reducing ends of (1-&gt;3)-beta-D-glucans, releasing alpha-glucose.</text>
        <dbReference type="EC" id="3.2.1.58"/>
    </reaction>
</comment>
<feature type="domain" description="Glycoside hydrolase family 5" evidence="17">
    <location>
        <begin position="91"/>
        <end position="222"/>
    </location>
</feature>
<comment type="function">
    <text evidence="13">Glucosidase involved in the degradation of cellulosic biomass. Active on lichenan.</text>
</comment>
<dbReference type="GO" id="GO:0071555">
    <property type="term" value="P:cell wall organization"/>
    <property type="evidence" value="ECO:0007669"/>
    <property type="project" value="UniProtKB-KW"/>
</dbReference>
<evidence type="ECO:0000313" key="18">
    <source>
        <dbReference type="EMBL" id="CAE7238798.1"/>
    </source>
</evidence>
<evidence type="ECO:0000256" key="9">
    <source>
        <dbReference type="ARBA" id="ARBA00023180"/>
    </source>
</evidence>
<dbReference type="OrthoDB" id="1887033at2759"/>
<gene>
    <name evidence="18" type="primary">exg1</name>
    <name evidence="18" type="ORF">SNEC2469_LOCUS4172</name>
</gene>